<dbReference type="AlphaFoldDB" id="A0A286G3N1"/>
<gene>
    <name evidence="1" type="ORF">SAMN05421508_101348</name>
</gene>
<name>A0A286G3N1_9PROT</name>
<reference evidence="1 2" key="1">
    <citation type="submission" date="2017-09" db="EMBL/GenBank/DDBJ databases">
        <authorList>
            <person name="Ehlers B."/>
            <person name="Leendertz F.H."/>
        </authorList>
    </citation>
    <scope>NUCLEOTIDE SEQUENCE [LARGE SCALE GENOMIC DNA]</scope>
    <source>
        <strain evidence="1 2">USBA 140</strain>
    </source>
</reference>
<dbReference type="RefSeq" id="WP_141415048.1">
    <property type="nucleotide sequence ID" value="NZ_OCNJ01000001.1"/>
</dbReference>
<dbReference type="EMBL" id="OCNJ01000001">
    <property type="protein sequence ID" value="SOD89826.1"/>
    <property type="molecule type" value="Genomic_DNA"/>
</dbReference>
<proteinExistence type="predicted"/>
<accession>A0A286G3N1</accession>
<organism evidence="1 2">
    <name type="scientific">Caenispirillum bisanense</name>
    <dbReference type="NCBI Taxonomy" id="414052"/>
    <lineage>
        <taxon>Bacteria</taxon>
        <taxon>Pseudomonadati</taxon>
        <taxon>Pseudomonadota</taxon>
        <taxon>Alphaproteobacteria</taxon>
        <taxon>Rhodospirillales</taxon>
        <taxon>Novispirillaceae</taxon>
        <taxon>Caenispirillum</taxon>
    </lineage>
</organism>
<protein>
    <recommendedName>
        <fullName evidence="3">DUF2188 domain-containing protein</fullName>
    </recommendedName>
</protein>
<evidence type="ECO:0008006" key="3">
    <source>
        <dbReference type="Google" id="ProtNLM"/>
    </source>
</evidence>
<evidence type="ECO:0000313" key="1">
    <source>
        <dbReference type="EMBL" id="SOD89826.1"/>
    </source>
</evidence>
<evidence type="ECO:0000313" key="2">
    <source>
        <dbReference type="Proteomes" id="UP000219621"/>
    </source>
</evidence>
<sequence>MSRSTCYVISRHDGFWYAVIGGRDLGRFPQQAAAEEFATAMAASRGLDRITVQSAAASALRG</sequence>
<keyword evidence="2" id="KW-1185">Reference proteome</keyword>
<dbReference type="Proteomes" id="UP000219621">
    <property type="component" value="Unassembled WGS sequence"/>
</dbReference>